<comment type="catalytic activity">
    <reaction evidence="5">
        <text>DNA(n) + a 2'-deoxyribonucleoside 5'-triphosphate = DNA(n+1) + diphosphate</text>
        <dbReference type="Rhea" id="RHEA:22508"/>
        <dbReference type="Rhea" id="RHEA-COMP:17339"/>
        <dbReference type="Rhea" id="RHEA-COMP:17340"/>
        <dbReference type="ChEBI" id="CHEBI:33019"/>
        <dbReference type="ChEBI" id="CHEBI:61560"/>
        <dbReference type="ChEBI" id="CHEBI:173112"/>
        <dbReference type="EC" id="2.7.7.7"/>
    </reaction>
</comment>
<evidence type="ECO:0000256" key="1">
    <source>
        <dbReference type="ARBA" id="ARBA00007705"/>
    </source>
</evidence>
<evidence type="ECO:0000256" key="3">
    <source>
        <dbReference type="ARBA" id="ARBA00020311"/>
    </source>
</evidence>
<dbReference type="RefSeq" id="WP_145689522.1">
    <property type="nucleotide sequence ID" value="NZ_NILC01000021.1"/>
</dbReference>
<comment type="caution">
    <text evidence="9">The sequence shown here is derived from an EMBL/GenBank/DDBJ whole genome shotgun (WGS) entry which is preliminary data.</text>
</comment>
<dbReference type="AlphaFoldDB" id="A0A8B5YCR5"/>
<organism evidence="9 10">
    <name type="scientific">Bacillus licheniformis</name>
    <dbReference type="NCBI Taxonomy" id="1402"/>
    <lineage>
        <taxon>Bacteria</taxon>
        <taxon>Bacillati</taxon>
        <taxon>Bacillota</taxon>
        <taxon>Bacilli</taxon>
        <taxon>Bacillales</taxon>
        <taxon>Bacillaceae</taxon>
        <taxon>Bacillus</taxon>
    </lineage>
</organism>
<dbReference type="EC" id="2.7.7.7" evidence="2"/>
<dbReference type="Gene3D" id="1.10.150.20">
    <property type="entry name" value="5' to 3' exonuclease, C-terminal subdomain"/>
    <property type="match status" value="1"/>
</dbReference>
<dbReference type="GO" id="GO:0008408">
    <property type="term" value="F:3'-5' exonuclease activity"/>
    <property type="evidence" value="ECO:0007669"/>
    <property type="project" value="InterPro"/>
</dbReference>
<dbReference type="Gene3D" id="3.30.420.10">
    <property type="entry name" value="Ribonuclease H-like superfamily/Ribonuclease H"/>
    <property type="match status" value="1"/>
</dbReference>
<comment type="similarity">
    <text evidence="1">Belongs to the DNA polymerase type-A family.</text>
</comment>
<dbReference type="CDD" id="cd06139">
    <property type="entry name" value="DNA_polA_I_Ecoli_like_exo"/>
    <property type="match status" value="1"/>
</dbReference>
<evidence type="ECO:0000256" key="5">
    <source>
        <dbReference type="ARBA" id="ARBA00049244"/>
    </source>
</evidence>
<evidence type="ECO:0000313" key="9">
    <source>
        <dbReference type="EMBL" id="TWL28438.1"/>
    </source>
</evidence>
<evidence type="ECO:0000313" key="10">
    <source>
        <dbReference type="Proteomes" id="UP000435910"/>
    </source>
</evidence>
<dbReference type="SUPFAM" id="SSF53098">
    <property type="entry name" value="Ribonuclease H-like"/>
    <property type="match status" value="1"/>
</dbReference>
<dbReference type="PANTHER" id="PTHR10133:SF27">
    <property type="entry name" value="DNA POLYMERASE NU"/>
    <property type="match status" value="1"/>
</dbReference>
<dbReference type="InterPro" id="IPR001098">
    <property type="entry name" value="DNA-dir_DNA_pol_A_palm_dom"/>
</dbReference>
<dbReference type="GO" id="GO:0006302">
    <property type="term" value="P:double-strand break repair"/>
    <property type="evidence" value="ECO:0007669"/>
    <property type="project" value="TreeGrafter"/>
</dbReference>
<feature type="region of interest" description="Disordered" evidence="6">
    <location>
        <begin position="20"/>
        <end position="41"/>
    </location>
</feature>
<feature type="domain" description="DNA-directed DNA polymerase family A palm" evidence="8">
    <location>
        <begin position="483"/>
        <end position="715"/>
    </location>
</feature>
<evidence type="ECO:0000256" key="2">
    <source>
        <dbReference type="ARBA" id="ARBA00012417"/>
    </source>
</evidence>
<dbReference type="GO" id="GO:0003887">
    <property type="term" value="F:DNA-directed DNA polymerase activity"/>
    <property type="evidence" value="ECO:0007669"/>
    <property type="project" value="UniProtKB-EC"/>
</dbReference>
<dbReference type="InterPro" id="IPR002298">
    <property type="entry name" value="DNA_polymerase_A"/>
</dbReference>
<reference evidence="9 10" key="1">
    <citation type="submission" date="2019-06" db="EMBL/GenBank/DDBJ databases">
        <title>Genome sequence analysis of &gt;100 Bacillus licheniformis strains suggests intrinsic resistance to this species.</title>
        <authorList>
            <person name="Wels M."/>
            <person name="Siezen R.J."/>
            <person name="Johansen E."/>
            <person name="Stuer-Lauridsen B."/>
            <person name="Bjerre K."/>
            <person name="Nielsen B.K.K."/>
        </authorList>
    </citation>
    <scope>NUCLEOTIDE SEQUENCE [LARGE SCALE GENOMIC DNA]</scope>
    <source>
        <strain evidence="9 10">BAC-16736</strain>
    </source>
</reference>
<dbReference type="PRINTS" id="PR00868">
    <property type="entry name" value="DNAPOLI"/>
</dbReference>
<dbReference type="Gene3D" id="1.20.1060.10">
    <property type="entry name" value="Taq DNA Polymerase, Chain T, domain 4"/>
    <property type="match status" value="1"/>
</dbReference>
<dbReference type="Pfam" id="PF00476">
    <property type="entry name" value="DNA_pol_A"/>
    <property type="match status" value="1"/>
</dbReference>
<proteinExistence type="inferred from homology"/>
<sequence length="765" mass="87485">MELGNLRLNISALTPKNDEVKNEKVAETAKRKKKAKTAEPIEESWRRIFASKLSETDRQRLNEVKAAMDAGKLARNPSDCVNKAGNPKAFSKAEAMRLWKTLQESQREETLRKMVENTPENYELITTEARFQALIEALSSEEIIAVDTETTGVDVYTDVIVGLSLTLPSADWHVYIPVDHVDCEQLSREYVLEGLAPVFNDESIGKVLHNAIFDIAMVRRHGFDLKGVVWDTMTAMHMLNENEEDRTLGGAGSFKLKDLAPKYLKTPADTFDALFGRDAQFKEVPLDIALVYAAKDTELTWKLYKFQRQHMEKMPTILEYYQTVEIPLLYVIVDLEANGYILDLDFAKEYGEKLHKRAEELRSELVTELTPFHEGDGPLNLNSTQQMRPALSKAIGKELPNMDAKKTLKPLKGDHEVIAKLLEYKKITKLSGTYIETLPLKQNPTTKRWHSRFNPMGTVTGRFSSGKDDADKTDQGFNVQNQPQEARPMFSPPPGKVLLGADFKAQEIRCVAYLSGEPVLINAFLEERDPYAMMASNFYKRPYEEVYKNADGSDTKERKQMKVVWLATLYGMSDYSLADMLGVNKKEATKFKGELFGSMPKLSAWLKENEEFVRKNGYVWADLRARKRRLPDAKLPRKNIPYGKWNDPKYEDARKHNSRINRALRQATNARVQGSSSIQTKVTMVKAHEYCANKPGWALWSTVHDELIFEVPEDFTWEEAQDIRYIMLNSYRWGDVVPNGTDIEVMRRWGEGVPVEEWFKTKGDD</sequence>
<dbReference type="SMART" id="SM00474">
    <property type="entry name" value="35EXOc"/>
    <property type="match status" value="1"/>
</dbReference>
<dbReference type="InterPro" id="IPR002562">
    <property type="entry name" value="3'-5'_exonuclease_dom"/>
</dbReference>
<evidence type="ECO:0000259" key="7">
    <source>
        <dbReference type="SMART" id="SM00474"/>
    </source>
</evidence>
<evidence type="ECO:0000256" key="4">
    <source>
        <dbReference type="ARBA" id="ARBA00022705"/>
    </source>
</evidence>
<dbReference type="InterPro" id="IPR036397">
    <property type="entry name" value="RNaseH_sf"/>
</dbReference>
<dbReference type="Proteomes" id="UP000435910">
    <property type="component" value="Unassembled WGS sequence"/>
</dbReference>
<dbReference type="InterPro" id="IPR012337">
    <property type="entry name" value="RNaseH-like_sf"/>
</dbReference>
<dbReference type="Gene3D" id="3.30.70.370">
    <property type="match status" value="1"/>
</dbReference>
<accession>A0A8B5YCR5</accession>
<dbReference type="SMART" id="SM00482">
    <property type="entry name" value="POLAc"/>
    <property type="match status" value="1"/>
</dbReference>
<dbReference type="InterPro" id="IPR043502">
    <property type="entry name" value="DNA/RNA_pol_sf"/>
</dbReference>
<dbReference type="Pfam" id="PF01612">
    <property type="entry name" value="DNA_pol_A_exo1"/>
    <property type="match status" value="1"/>
</dbReference>
<gene>
    <name evidence="9" type="ORF">CHCC16736_3040</name>
</gene>
<dbReference type="EMBL" id="NILC01000021">
    <property type="protein sequence ID" value="TWL28438.1"/>
    <property type="molecule type" value="Genomic_DNA"/>
</dbReference>
<dbReference type="SUPFAM" id="SSF56672">
    <property type="entry name" value="DNA/RNA polymerases"/>
    <property type="match status" value="1"/>
</dbReference>
<name>A0A8B5YCR5_BACLI</name>
<dbReference type="GO" id="GO:0006261">
    <property type="term" value="P:DNA-templated DNA replication"/>
    <property type="evidence" value="ECO:0007669"/>
    <property type="project" value="InterPro"/>
</dbReference>
<feature type="domain" description="3'-5' exonuclease" evidence="7">
    <location>
        <begin position="122"/>
        <end position="312"/>
    </location>
</feature>
<evidence type="ECO:0000259" key="8">
    <source>
        <dbReference type="SMART" id="SM00482"/>
    </source>
</evidence>
<evidence type="ECO:0000256" key="6">
    <source>
        <dbReference type="SAM" id="MobiDB-lite"/>
    </source>
</evidence>
<protein>
    <recommendedName>
        <fullName evidence="3">DNA polymerase I</fullName>
        <ecNumber evidence="2">2.7.7.7</ecNumber>
    </recommendedName>
</protein>
<keyword evidence="4" id="KW-0235">DNA replication</keyword>
<dbReference type="GO" id="GO:0003677">
    <property type="term" value="F:DNA binding"/>
    <property type="evidence" value="ECO:0007669"/>
    <property type="project" value="InterPro"/>
</dbReference>
<dbReference type="PANTHER" id="PTHR10133">
    <property type="entry name" value="DNA POLYMERASE I"/>
    <property type="match status" value="1"/>
</dbReference>
<feature type="compositionally biased region" description="Basic and acidic residues" evidence="6">
    <location>
        <begin position="20"/>
        <end position="29"/>
    </location>
</feature>